<dbReference type="SMART" id="SM01321">
    <property type="entry name" value="Y1_Tnp"/>
    <property type="match status" value="1"/>
</dbReference>
<dbReference type="Pfam" id="PF01797">
    <property type="entry name" value="Y1_Tnp"/>
    <property type="match status" value="1"/>
</dbReference>
<dbReference type="RefSeq" id="WP_184218109.1">
    <property type="nucleotide sequence ID" value="NZ_JACHIP010000004.1"/>
</dbReference>
<evidence type="ECO:0000313" key="3">
    <source>
        <dbReference type="Proteomes" id="UP000540989"/>
    </source>
</evidence>
<dbReference type="InterPro" id="IPR002686">
    <property type="entry name" value="Transposase_17"/>
</dbReference>
<organism evidence="2 3">
    <name type="scientific">Granulicella aggregans</name>
    <dbReference type="NCBI Taxonomy" id="474949"/>
    <lineage>
        <taxon>Bacteria</taxon>
        <taxon>Pseudomonadati</taxon>
        <taxon>Acidobacteriota</taxon>
        <taxon>Terriglobia</taxon>
        <taxon>Terriglobales</taxon>
        <taxon>Acidobacteriaceae</taxon>
        <taxon>Granulicella</taxon>
    </lineage>
</organism>
<dbReference type="InterPro" id="IPR036515">
    <property type="entry name" value="Transposase_17_sf"/>
</dbReference>
<dbReference type="SUPFAM" id="SSF143422">
    <property type="entry name" value="Transposase IS200-like"/>
    <property type="match status" value="1"/>
</dbReference>
<dbReference type="NCBIfam" id="NF047646">
    <property type="entry name" value="REP_Tyr_transpos"/>
    <property type="match status" value="1"/>
</dbReference>
<dbReference type="InterPro" id="IPR052715">
    <property type="entry name" value="RAYT_transposase"/>
</dbReference>
<dbReference type="GO" id="GO:0043565">
    <property type="term" value="F:sequence-specific DNA binding"/>
    <property type="evidence" value="ECO:0007669"/>
    <property type="project" value="TreeGrafter"/>
</dbReference>
<dbReference type="GO" id="GO:0006313">
    <property type="term" value="P:DNA transposition"/>
    <property type="evidence" value="ECO:0007669"/>
    <property type="project" value="InterPro"/>
</dbReference>
<proteinExistence type="predicted"/>
<comment type="caution">
    <text evidence="2">The sequence shown here is derived from an EMBL/GenBank/DDBJ whole genome shotgun (WGS) entry which is preliminary data.</text>
</comment>
<dbReference type="AlphaFoldDB" id="A0A7W7ZF52"/>
<dbReference type="EMBL" id="JACHIP010000004">
    <property type="protein sequence ID" value="MBB5058454.1"/>
    <property type="molecule type" value="Genomic_DNA"/>
</dbReference>
<protein>
    <submittedName>
        <fullName evidence="2">Putative transposase</fullName>
    </submittedName>
</protein>
<evidence type="ECO:0000259" key="1">
    <source>
        <dbReference type="SMART" id="SM01321"/>
    </source>
</evidence>
<dbReference type="Gene3D" id="3.30.70.1290">
    <property type="entry name" value="Transposase IS200-like"/>
    <property type="match status" value="1"/>
</dbReference>
<dbReference type="Proteomes" id="UP000540989">
    <property type="component" value="Unassembled WGS sequence"/>
</dbReference>
<sequence>MPYGLTRYQQAESLHFLTFSCYERKPCLTDPVANKIVEEILERTRARHDALIYAYVLMPEHVHILMNEPPKIQVAMFLKAFKQEVSRKLKGARKQFWQTRYFDRNLRGEDSMAEVIRYIHRNPVSRGPVTQPEEYRWSSYCQYATGVPGVVQIESEWLAATRDRAAAKTHSSHETKAR</sequence>
<dbReference type="GO" id="GO:0004803">
    <property type="term" value="F:transposase activity"/>
    <property type="evidence" value="ECO:0007669"/>
    <property type="project" value="InterPro"/>
</dbReference>
<accession>A0A7W7ZF52</accession>
<name>A0A7W7ZF52_9BACT</name>
<feature type="domain" description="Transposase IS200-like" evidence="1">
    <location>
        <begin position="10"/>
        <end position="122"/>
    </location>
</feature>
<keyword evidence="3" id="KW-1185">Reference proteome</keyword>
<gene>
    <name evidence="2" type="ORF">HDF16_003168</name>
</gene>
<dbReference type="PANTHER" id="PTHR36966">
    <property type="entry name" value="REP-ASSOCIATED TYROSINE TRANSPOSASE"/>
    <property type="match status" value="1"/>
</dbReference>
<evidence type="ECO:0000313" key="2">
    <source>
        <dbReference type="EMBL" id="MBB5058454.1"/>
    </source>
</evidence>
<reference evidence="2 3" key="1">
    <citation type="submission" date="2020-08" db="EMBL/GenBank/DDBJ databases">
        <title>Genomic Encyclopedia of Type Strains, Phase IV (KMG-V): Genome sequencing to study the core and pangenomes of soil and plant-associated prokaryotes.</title>
        <authorList>
            <person name="Whitman W."/>
        </authorList>
    </citation>
    <scope>NUCLEOTIDE SEQUENCE [LARGE SCALE GENOMIC DNA]</scope>
    <source>
        <strain evidence="2 3">M8UP14</strain>
    </source>
</reference>
<dbReference type="PANTHER" id="PTHR36966:SF1">
    <property type="entry name" value="REP-ASSOCIATED TYROSINE TRANSPOSASE"/>
    <property type="match status" value="1"/>
</dbReference>